<keyword evidence="2" id="KW-1185">Reference proteome</keyword>
<dbReference type="EMBL" id="BFAA01019146">
    <property type="protein sequence ID" value="GCB81876.1"/>
    <property type="molecule type" value="Genomic_DNA"/>
</dbReference>
<proteinExistence type="predicted"/>
<accession>A0A401Q938</accession>
<name>A0A401Q938_SCYTO</name>
<dbReference type="STRING" id="75743.A0A401Q938"/>
<evidence type="ECO:0000313" key="2">
    <source>
        <dbReference type="Proteomes" id="UP000288216"/>
    </source>
</evidence>
<protein>
    <recommendedName>
        <fullName evidence="3">EGF-like domain-containing protein</fullName>
    </recommendedName>
</protein>
<gene>
    <name evidence="1" type="ORF">scyTo_0021479</name>
</gene>
<dbReference type="AlphaFoldDB" id="A0A401Q938"/>
<reference evidence="1 2" key="1">
    <citation type="journal article" date="2018" name="Nat. Ecol. Evol.">
        <title>Shark genomes provide insights into elasmobranch evolution and the origin of vertebrates.</title>
        <authorList>
            <person name="Hara Y"/>
            <person name="Yamaguchi K"/>
            <person name="Onimaru K"/>
            <person name="Kadota M"/>
            <person name="Koyanagi M"/>
            <person name="Keeley SD"/>
            <person name="Tatsumi K"/>
            <person name="Tanaka K"/>
            <person name="Motone F"/>
            <person name="Kageyama Y"/>
            <person name="Nozu R"/>
            <person name="Adachi N"/>
            <person name="Nishimura O"/>
            <person name="Nakagawa R"/>
            <person name="Tanegashima C"/>
            <person name="Kiyatake I"/>
            <person name="Matsumoto R"/>
            <person name="Murakumo K"/>
            <person name="Nishida K"/>
            <person name="Terakita A"/>
            <person name="Kuratani S"/>
            <person name="Sato K"/>
            <person name="Hyodo S Kuraku.S."/>
        </authorList>
    </citation>
    <scope>NUCLEOTIDE SEQUENCE [LARGE SCALE GENOMIC DNA]</scope>
</reference>
<dbReference type="Proteomes" id="UP000288216">
    <property type="component" value="Unassembled WGS sequence"/>
</dbReference>
<sequence length="92" mass="10341">MLPFINGLFFPVVGRKTQEEVESGGSKYESGGSNEGHWLDAIGCKEGYQGVRCDQYLPKTDSILSDPSMFHVFFFHCEFLMPTVAMVMILKL</sequence>
<evidence type="ECO:0008006" key="3">
    <source>
        <dbReference type="Google" id="ProtNLM"/>
    </source>
</evidence>
<organism evidence="1 2">
    <name type="scientific">Scyliorhinus torazame</name>
    <name type="common">Cloudy catshark</name>
    <name type="synonym">Catulus torazame</name>
    <dbReference type="NCBI Taxonomy" id="75743"/>
    <lineage>
        <taxon>Eukaryota</taxon>
        <taxon>Metazoa</taxon>
        <taxon>Chordata</taxon>
        <taxon>Craniata</taxon>
        <taxon>Vertebrata</taxon>
        <taxon>Chondrichthyes</taxon>
        <taxon>Elasmobranchii</taxon>
        <taxon>Galeomorphii</taxon>
        <taxon>Galeoidea</taxon>
        <taxon>Carcharhiniformes</taxon>
        <taxon>Scyliorhinidae</taxon>
        <taxon>Scyliorhinus</taxon>
    </lineage>
</organism>
<dbReference type="OrthoDB" id="9939684at2759"/>
<comment type="caution">
    <text evidence="1">The sequence shown here is derived from an EMBL/GenBank/DDBJ whole genome shotgun (WGS) entry which is preliminary data.</text>
</comment>
<evidence type="ECO:0000313" key="1">
    <source>
        <dbReference type="EMBL" id="GCB81876.1"/>
    </source>
</evidence>